<gene>
    <name evidence="2" type="primary">LOC101506372</name>
</gene>
<evidence type="ECO:0000313" key="2">
    <source>
        <dbReference type="RefSeq" id="XP_004491000.1"/>
    </source>
</evidence>
<dbReference type="OrthoDB" id="724026at2759"/>
<dbReference type="Proteomes" id="UP000087171">
    <property type="component" value="Chromosome Ca2"/>
</dbReference>
<dbReference type="STRING" id="3827.A0A1S2XNF3"/>
<accession>A0A1S2XNF3</accession>
<dbReference type="KEGG" id="cam:101506372"/>
<dbReference type="PANTHER" id="PTHR31439">
    <property type="entry name" value="EXPRESSED PROTEIN"/>
    <property type="match status" value="1"/>
</dbReference>
<proteinExistence type="predicted"/>
<reference evidence="1" key="1">
    <citation type="journal article" date="2013" name="Nat. Biotechnol.">
        <title>Draft genome sequence of chickpea (Cicer arietinum) provides a resource for trait improvement.</title>
        <authorList>
            <person name="Varshney R.K."/>
            <person name="Song C."/>
            <person name="Saxena R.K."/>
            <person name="Azam S."/>
            <person name="Yu S."/>
            <person name="Sharpe A.G."/>
            <person name="Cannon S."/>
            <person name="Baek J."/>
            <person name="Rosen B.D."/>
            <person name="Tar'an B."/>
            <person name="Millan T."/>
            <person name="Zhang X."/>
            <person name="Ramsay L.D."/>
            <person name="Iwata A."/>
            <person name="Wang Y."/>
            <person name="Nelson W."/>
            <person name="Farmer A.D."/>
            <person name="Gaur P.M."/>
            <person name="Soderlund C."/>
            <person name="Penmetsa R.V."/>
            <person name="Xu C."/>
            <person name="Bharti A.K."/>
            <person name="He W."/>
            <person name="Winter P."/>
            <person name="Zhao S."/>
            <person name="Hane J.K."/>
            <person name="Carrasquilla-Garcia N."/>
            <person name="Condie J.A."/>
            <person name="Upadhyaya H.D."/>
            <person name="Luo M.C."/>
            <person name="Thudi M."/>
            <person name="Gowda C.L."/>
            <person name="Singh N.P."/>
            <person name="Lichtenzveig J."/>
            <person name="Gali K.K."/>
            <person name="Rubio J."/>
            <person name="Nadarajan N."/>
            <person name="Dolezel J."/>
            <person name="Bansal K.C."/>
            <person name="Xu X."/>
            <person name="Edwards D."/>
            <person name="Zhang G."/>
            <person name="Kahl G."/>
            <person name="Gil J."/>
            <person name="Singh K.B."/>
            <person name="Datta S.K."/>
            <person name="Jackson S.A."/>
            <person name="Wang J."/>
            <person name="Cook D.R."/>
        </authorList>
    </citation>
    <scope>NUCLEOTIDE SEQUENCE [LARGE SCALE GENOMIC DNA]</scope>
    <source>
        <strain evidence="1">cv. CDC Frontier</strain>
    </source>
</reference>
<dbReference type="PANTHER" id="PTHR31439:SF4">
    <property type="entry name" value="NEURONAL PAS DOMAIN PROTEIN"/>
    <property type="match status" value="1"/>
</dbReference>
<organism evidence="1 2">
    <name type="scientific">Cicer arietinum</name>
    <name type="common">Chickpea</name>
    <name type="synonym">Garbanzo</name>
    <dbReference type="NCBI Taxonomy" id="3827"/>
    <lineage>
        <taxon>Eukaryota</taxon>
        <taxon>Viridiplantae</taxon>
        <taxon>Streptophyta</taxon>
        <taxon>Embryophyta</taxon>
        <taxon>Tracheophyta</taxon>
        <taxon>Spermatophyta</taxon>
        <taxon>Magnoliopsida</taxon>
        <taxon>eudicotyledons</taxon>
        <taxon>Gunneridae</taxon>
        <taxon>Pentapetalae</taxon>
        <taxon>rosids</taxon>
        <taxon>fabids</taxon>
        <taxon>Fabales</taxon>
        <taxon>Fabaceae</taxon>
        <taxon>Papilionoideae</taxon>
        <taxon>50 kb inversion clade</taxon>
        <taxon>NPAAA clade</taxon>
        <taxon>Hologalegina</taxon>
        <taxon>IRL clade</taxon>
        <taxon>Cicereae</taxon>
        <taxon>Cicer</taxon>
    </lineage>
</organism>
<sequence length="501" mass="58012">MAYFKSLDVFSWIQNLPPTSQWKTSSMSLSLCSIINLSQPSLNLTISKNHQSQKLFFAIMADFNIPIFLWTSKIPIKPSNKTMKLIDEETISNLLVNFIQDILHYGSNKNSIFIQFPKFENISNFSDIFNLAFLTLFFLVCIYEAPSDLRYNCLNTLKEKLSSCESRKSSKLLMKLLGSNLEEQWMRSINLAITNWIVELQEIASQCRSTFRTPSPLFSYAFLTFGLWKVQLYCPLIAMDIVSANNHAADERLQFSLKYQQLEGVLQFNHKVFIKDKWVEIMVNIDNIRCDVFKLVDDTLMRERGAGACEKHFPSRISLQLTPILQHQVLSVSVGKSSENPTMEIGVEKSLEASFQPTNPYIGLNVSAGESTTMSLKPWKFEESVYGYSANLNWFLHDSMDGKEVFSSKPSKFELINPKSWFKDRYSSAYRPFTRQGGVIFAGDEYGESVCWKVDKNARGKTMEWEIKGWIWLTYLPNKYRTFYHETRRLEFREIVHLNIP</sequence>
<keyword evidence="1" id="KW-1185">Reference proteome</keyword>
<dbReference type="eggNOG" id="ENOG502QT2Y">
    <property type="taxonomic scope" value="Eukaryota"/>
</dbReference>
<evidence type="ECO:0000313" key="1">
    <source>
        <dbReference type="Proteomes" id="UP000087171"/>
    </source>
</evidence>
<dbReference type="GeneID" id="101506372"/>
<protein>
    <submittedName>
        <fullName evidence="2">Uncharacterized protein LOC101506372</fullName>
    </submittedName>
</protein>
<name>A0A1S2XNF3_CICAR</name>
<dbReference type="RefSeq" id="XP_004491000.1">
    <property type="nucleotide sequence ID" value="XM_004490943.3"/>
</dbReference>
<dbReference type="AlphaFoldDB" id="A0A1S2XNF3"/>
<reference evidence="2" key="2">
    <citation type="submission" date="2025-08" db="UniProtKB">
        <authorList>
            <consortium name="RefSeq"/>
        </authorList>
    </citation>
    <scope>IDENTIFICATION</scope>
    <source>
        <tissue evidence="2">Etiolated seedlings</tissue>
    </source>
</reference>
<dbReference type="PaxDb" id="3827-XP_004491000.1"/>